<gene>
    <name evidence="2" type="primary">MDV1_2</name>
    <name evidence="2" type="ORF">GLX27_004469</name>
</gene>
<dbReference type="EC" id="1.14.11.27" evidence="2"/>
<feature type="region of interest" description="Disordered" evidence="1">
    <location>
        <begin position="198"/>
        <end position="226"/>
    </location>
</feature>
<keyword evidence="2" id="KW-0560">Oxidoreductase</keyword>
<feature type="compositionally biased region" description="Basic and acidic residues" evidence="1">
    <location>
        <begin position="1"/>
        <end position="13"/>
    </location>
</feature>
<feature type="compositionally biased region" description="Basic residues" evidence="1">
    <location>
        <begin position="198"/>
        <end position="207"/>
    </location>
</feature>
<proteinExistence type="predicted"/>
<reference evidence="2 3" key="1">
    <citation type="journal article" date="2020" name="Elife">
        <title>Loss of centromere function drives karyotype evolution in closely related Malassezia species.</title>
        <authorList>
            <person name="Sankaranarayanan S.R."/>
            <person name="Ianiri G."/>
            <person name="Coelho M.A."/>
            <person name="Reza M.H."/>
            <person name="Thimmappa B.C."/>
            <person name="Ganguly P."/>
            <person name="Vadnala R.N."/>
            <person name="Sun S."/>
            <person name="Siddharthan R."/>
            <person name="Tellgren-Roth C."/>
            <person name="Dawson T.L."/>
            <person name="Heitman J."/>
            <person name="Sanyal K."/>
        </authorList>
    </citation>
    <scope>NUCLEOTIDE SEQUENCE [LARGE SCALE GENOMIC DNA]</scope>
    <source>
        <strain evidence="2">CBS14141</strain>
    </source>
</reference>
<feature type="region of interest" description="Disordered" evidence="1">
    <location>
        <begin position="299"/>
        <end position="367"/>
    </location>
</feature>
<feature type="region of interest" description="Disordered" evidence="1">
    <location>
        <begin position="1"/>
        <end position="56"/>
    </location>
</feature>
<feature type="region of interest" description="Disordered" evidence="1">
    <location>
        <begin position="403"/>
        <end position="430"/>
    </location>
</feature>
<keyword evidence="3" id="KW-1185">Reference proteome</keyword>
<dbReference type="GO" id="GO:0140680">
    <property type="term" value="F:histone H3K36me/H3K36me2 demethylase activity"/>
    <property type="evidence" value="ECO:0007669"/>
    <property type="project" value="UniProtKB-EC"/>
</dbReference>
<evidence type="ECO:0000313" key="2">
    <source>
        <dbReference type="EMBL" id="WFD49784.1"/>
    </source>
</evidence>
<feature type="compositionally biased region" description="Basic and acidic residues" evidence="1">
    <location>
        <begin position="43"/>
        <end position="56"/>
    </location>
</feature>
<dbReference type="EMBL" id="CP046239">
    <property type="protein sequence ID" value="WFD49784.1"/>
    <property type="molecule type" value="Genomic_DNA"/>
</dbReference>
<feature type="compositionally biased region" description="Basic and acidic residues" evidence="1">
    <location>
        <begin position="343"/>
        <end position="353"/>
    </location>
</feature>
<feature type="compositionally biased region" description="Basic residues" evidence="1">
    <location>
        <begin position="307"/>
        <end position="316"/>
    </location>
</feature>
<name>A0ABY8EW69_MALFU</name>
<protein>
    <submittedName>
        <fullName evidence="2">[histone H3]-dimethyl-L-lysine(36) demethylase</fullName>
        <ecNumber evidence="2">1.14.11.27</ecNumber>
    </submittedName>
</protein>
<evidence type="ECO:0000256" key="1">
    <source>
        <dbReference type="SAM" id="MobiDB-lite"/>
    </source>
</evidence>
<evidence type="ECO:0000313" key="3">
    <source>
        <dbReference type="Proteomes" id="UP000818624"/>
    </source>
</evidence>
<accession>A0ABY8EW69</accession>
<organism evidence="2 3">
    <name type="scientific">Malassezia furfur</name>
    <name type="common">Pityriasis versicolor infection agent</name>
    <name type="synonym">Pityrosporum furfur</name>
    <dbReference type="NCBI Taxonomy" id="55194"/>
    <lineage>
        <taxon>Eukaryota</taxon>
        <taxon>Fungi</taxon>
        <taxon>Dikarya</taxon>
        <taxon>Basidiomycota</taxon>
        <taxon>Ustilaginomycotina</taxon>
        <taxon>Malasseziomycetes</taxon>
        <taxon>Malasseziales</taxon>
        <taxon>Malasseziaceae</taxon>
        <taxon>Malassezia</taxon>
    </lineage>
</organism>
<dbReference type="Proteomes" id="UP000818624">
    <property type="component" value="Chromosome 6"/>
</dbReference>
<sequence>MVWPRAQEDRARDAPPSGGGAESSVVRVVRPAEPASPVRRAAARGDGDGARHRGEPNRLLSEMAPHLLTPSMVNALTKVSLQGGQLSGARDPYPLQRATLLLAPRFSMEHPARSLARISHSLLQFSGLGKGARGGAPARAPVTSMDLGVLEESQRILEGAAADLEHALDTSLLDEGGRDEVPVSLLRGFEATVPHAHANKTRRRKVRAIASGHDDDARRPRHERRRRLAAPEKKLLSLEELEQQQREINDELRNVEVRRSLYHAEMVHVEAKMAALEATKASLQQKLLDVREEELELEDERTCATHSPRHRTRRAARAAAPAPRDARRARLGCAHSAPCAARRRGDGAPHAQDDEPAAQAARVPPERARRAAARRGVHDARAPQRAHRGARLFRAVRHARLGGGRGAHARVGSVDGRGGRAPAQAHGRGQVSAGGRRAVCERVVGPCAAPVGPAARRRVRGGAACACRGRRGGRGRGRGGGACTRRPVCAHARGAQQGRHGALL</sequence>
<dbReference type="Gene3D" id="6.10.280.220">
    <property type="match status" value="1"/>
</dbReference>